<keyword evidence="1" id="KW-0645">Protease</keyword>
<dbReference type="SUPFAM" id="SSF53163">
    <property type="entry name" value="HybD-like"/>
    <property type="match status" value="1"/>
</dbReference>
<dbReference type="NCBIfam" id="TIGR00072">
    <property type="entry name" value="hydrog_prot"/>
    <property type="match status" value="1"/>
</dbReference>
<dbReference type="AlphaFoldDB" id="A0AA97I576"/>
<dbReference type="Pfam" id="PF01750">
    <property type="entry name" value="HycI"/>
    <property type="match status" value="1"/>
</dbReference>
<dbReference type="CDD" id="cd00518">
    <property type="entry name" value="H2MP"/>
    <property type="match status" value="1"/>
</dbReference>
<dbReference type="InterPro" id="IPR000671">
    <property type="entry name" value="Peptidase_A31"/>
</dbReference>
<evidence type="ECO:0000313" key="2">
    <source>
        <dbReference type="Proteomes" id="UP001301797"/>
    </source>
</evidence>
<dbReference type="GO" id="GO:0016485">
    <property type="term" value="P:protein processing"/>
    <property type="evidence" value="ECO:0007669"/>
    <property type="project" value="TreeGrafter"/>
</dbReference>
<gene>
    <name evidence="1" type="ORF">F1737_10960</name>
</gene>
<dbReference type="RefSeq" id="WP_317136619.1">
    <property type="nucleotide sequence ID" value="NZ_CP043875.1"/>
</dbReference>
<dbReference type="PANTHER" id="PTHR30302:SF7">
    <property type="entry name" value="F420-NONREDUCING HYDROGENASE II"/>
    <property type="match status" value="1"/>
</dbReference>
<evidence type="ECO:0000313" key="1">
    <source>
        <dbReference type="EMBL" id="WOF17161.1"/>
    </source>
</evidence>
<dbReference type="InterPro" id="IPR023430">
    <property type="entry name" value="Pept_HybD-like_dom_sf"/>
</dbReference>
<dbReference type="GeneID" id="85230695"/>
<proteinExistence type="predicted"/>
<dbReference type="PANTHER" id="PTHR30302">
    <property type="entry name" value="HYDROGENASE 1 MATURATION PROTEASE"/>
    <property type="match status" value="1"/>
</dbReference>
<keyword evidence="1" id="KW-0378">Hydrolase</keyword>
<dbReference type="PRINTS" id="PR00446">
    <property type="entry name" value="HYDRGNUPTAKE"/>
</dbReference>
<dbReference type="GO" id="GO:0004175">
    <property type="term" value="F:endopeptidase activity"/>
    <property type="evidence" value="ECO:0007669"/>
    <property type="project" value="TreeGrafter"/>
</dbReference>
<dbReference type="EMBL" id="CP043875">
    <property type="protein sequence ID" value="WOF17161.1"/>
    <property type="molecule type" value="Genomic_DNA"/>
</dbReference>
<keyword evidence="2" id="KW-1185">Reference proteome</keyword>
<name>A0AA97I576_9EURY</name>
<organism evidence="1 2">
    <name type="scientific">Methanochimaera problematica</name>
    <dbReference type="NCBI Taxonomy" id="2609417"/>
    <lineage>
        <taxon>Archaea</taxon>
        <taxon>Methanobacteriati</taxon>
        <taxon>Methanobacteriota</taxon>
        <taxon>Stenosarchaea group</taxon>
        <taxon>Methanomicrobia</taxon>
        <taxon>Methanomicrobiales</taxon>
        <taxon>Methanomicrobiaceae</taxon>
        <taxon>Methanochimaera</taxon>
    </lineage>
</organism>
<dbReference type="Proteomes" id="UP001301797">
    <property type="component" value="Chromosome"/>
</dbReference>
<sequence length="153" mass="16212">MIPVKTRIIACGNPLMGNDGVGLKVMEMLLLKNPALDIIDGGTGGLGLIPDMEGYDRIIIVDAMIGIGKNKGDVLVFTKTPPVNPSQFSIHDAGISEVIEIAAHLIPETEIITLGIEAGSIKEYTATPDPEVIRGAEKASDCIEKILAGEIFF</sequence>
<protein>
    <submittedName>
        <fullName evidence="1">Hydrogenase maturation protease</fullName>
    </submittedName>
</protein>
<reference evidence="1 2" key="1">
    <citation type="submission" date="2019-09" db="EMBL/GenBank/DDBJ databases">
        <title>The complete genome of Methanoplanus sp. FWC-SCC4.</title>
        <authorList>
            <person name="Chen S.-C."/>
            <person name="Zhou Y.-Z."/>
            <person name="Lai M.-C."/>
        </authorList>
    </citation>
    <scope>NUCLEOTIDE SEQUENCE [LARGE SCALE GENOMIC DNA]</scope>
    <source>
        <strain evidence="1 2">FWC-SCC4</strain>
    </source>
</reference>
<dbReference type="Gene3D" id="3.40.50.1450">
    <property type="entry name" value="HybD-like"/>
    <property type="match status" value="1"/>
</dbReference>
<dbReference type="KEGG" id="mefw:F1737_10960"/>
<dbReference type="GO" id="GO:0008047">
    <property type="term" value="F:enzyme activator activity"/>
    <property type="evidence" value="ECO:0007669"/>
    <property type="project" value="InterPro"/>
</dbReference>
<accession>A0AA97I576</accession>